<dbReference type="AlphaFoldDB" id="A0A9Q8WFW4"/>
<name>A0A9Q8WFW4_9PEZI</name>
<gene>
    <name evidence="6" type="ORF">CLUP02_06793</name>
</gene>
<keyword evidence="7" id="KW-1185">Reference proteome</keyword>
<protein>
    <recommendedName>
        <fullName evidence="8">Major facilitator superfamily (MFS) profile domain-containing protein</fullName>
    </recommendedName>
</protein>
<keyword evidence="4 5" id="KW-0472">Membrane</keyword>
<evidence type="ECO:0000256" key="2">
    <source>
        <dbReference type="ARBA" id="ARBA00022692"/>
    </source>
</evidence>
<evidence type="ECO:0000256" key="5">
    <source>
        <dbReference type="SAM" id="Phobius"/>
    </source>
</evidence>
<keyword evidence="2 5" id="KW-0812">Transmembrane</keyword>
<evidence type="ECO:0000313" key="7">
    <source>
        <dbReference type="Proteomes" id="UP000830671"/>
    </source>
</evidence>
<evidence type="ECO:0000313" key="6">
    <source>
        <dbReference type="EMBL" id="UQC81307.1"/>
    </source>
</evidence>
<dbReference type="PANTHER" id="PTHR23502">
    <property type="entry name" value="MAJOR FACILITATOR SUPERFAMILY"/>
    <property type="match status" value="1"/>
</dbReference>
<evidence type="ECO:0008006" key="8">
    <source>
        <dbReference type="Google" id="ProtNLM"/>
    </source>
</evidence>
<sequence>MASVNPEAPLEGQSRVQVSVYSRFRPLQKRTITAIAAFCGFLAQASTTSVLAAVPEIVETYHTTANVISISNAVYLAFMGLSSLIWGPWADIFGRRSAYLYSITLFLVFTLGTALAPQLELFFLFRAFTAFQGTSFLILGSSCISDIYHPTERATSLGWFLSGTTVGPAFRPLLGGIVVTFTSWRVIFWIQGSLAATALVLVFFCLPETLH</sequence>
<evidence type="ECO:0000256" key="4">
    <source>
        <dbReference type="ARBA" id="ARBA00023136"/>
    </source>
</evidence>
<dbReference type="PANTHER" id="PTHR23502:SF64">
    <property type="entry name" value="TRANSPORTER, PUTATIVE (AFU_ORTHOLOGUE AFUA_3G11760)-RELATED"/>
    <property type="match status" value="1"/>
</dbReference>
<comment type="subcellular location">
    <subcellularLocation>
        <location evidence="1">Membrane</location>
        <topology evidence="1">Multi-pass membrane protein</topology>
    </subcellularLocation>
</comment>
<dbReference type="KEGG" id="clup:CLUP02_06793"/>
<organism evidence="6 7">
    <name type="scientific">Colletotrichum lupini</name>
    <dbReference type="NCBI Taxonomy" id="145971"/>
    <lineage>
        <taxon>Eukaryota</taxon>
        <taxon>Fungi</taxon>
        <taxon>Dikarya</taxon>
        <taxon>Ascomycota</taxon>
        <taxon>Pezizomycotina</taxon>
        <taxon>Sordariomycetes</taxon>
        <taxon>Hypocreomycetidae</taxon>
        <taxon>Glomerellales</taxon>
        <taxon>Glomerellaceae</taxon>
        <taxon>Colletotrichum</taxon>
        <taxon>Colletotrichum acutatum species complex</taxon>
    </lineage>
</organism>
<dbReference type="InterPro" id="IPR011701">
    <property type="entry name" value="MFS"/>
</dbReference>
<feature type="transmembrane region" description="Helical" evidence="5">
    <location>
        <begin position="156"/>
        <end position="174"/>
    </location>
</feature>
<dbReference type="GeneID" id="73340800"/>
<dbReference type="GO" id="GO:0005886">
    <property type="term" value="C:plasma membrane"/>
    <property type="evidence" value="ECO:0007669"/>
    <property type="project" value="TreeGrafter"/>
</dbReference>
<evidence type="ECO:0000256" key="1">
    <source>
        <dbReference type="ARBA" id="ARBA00004141"/>
    </source>
</evidence>
<feature type="transmembrane region" description="Helical" evidence="5">
    <location>
        <begin position="123"/>
        <end position="144"/>
    </location>
</feature>
<dbReference type="GO" id="GO:0022857">
    <property type="term" value="F:transmembrane transporter activity"/>
    <property type="evidence" value="ECO:0007669"/>
    <property type="project" value="InterPro"/>
</dbReference>
<dbReference type="EMBL" id="CP019475">
    <property type="protein sequence ID" value="UQC81307.1"/>
    <property type="molecule type" value="Genomic_DNA"/>
</dbReference>
<dbReference type="Proteomes" id="UP000830671">
    <property type="component" value="Chromosome 3"/>
</dbReference>
<dbReference type="Gene3D" id="1.20.1720.10">
    <property type="entry name" value="Multidrug resistance protein D"/>
    <property type="match status" value="1"/>
</dbReference>
<dbReference type="Pfam" id="PF07690">
    <property type="entry name" value="MFS_1"/>
    <property type="match status" value="1"/>
</dbReference>
<keyword evidence="3 5" id="KW-1133">Transmembrane helix</keyword>
<proteinExistence type="predicted"/>
<evidence type="ECO:0000256" key="3">
    <source>
        <dbReference type="ARBA" id="ARBA00022989"/>
    </source>
</evidence>
<accession>A0A9Q8WFW4</accession>
<dbReference type="SUPFAM" id="SSF103473">
    <property type="entry name" value="MFS general substrate transporter"/>
    <property type="match status" value="1"/>
</dbReference>
<dbReference type="RefSeq" id="XP_049142933.1">
    <property type="nucleotide sequence ID" value="XM_049285790.1"/>
</dbReference>
<dbReference type="InterPro" id="IPR036259">
    <property type="entry name" value="MFS_trans_sf"/>
</dbReference>
<feature type="transmembrane region" description="Helical" evidence="5">
    <location>
        <begin position="186"/>
        <end position="206"/>
    </location>
</feature>
<feature type="transmembrane region" description="Helical" evidence="5">
    <location>
        <begin position="32"/>
        <end position="54"/>
    </location>
</feature>
<feature type="transmembrane region" description="Helical" evidence="5">
    <location>
        <begin position="98"/>
        <end position="117"/>
    </location>
</feature>
<reference evidence="6" key="1">
    <citation type="journal article" date="2021" name="Mol. Plant Microbe Interact.">
        <title>Complete Genome Sequence of the Plant-Pathogenic Fungus Colletotrichum lupini.</title>
        <authorList>
            <person name="Baroncelli R."/>
            <person name="Pensec F."/>
            <person name="Da Lio D."/>
            <person name="Boufleur T."/>
            <person name="Vicente I."/>
            <person name="Sarrocco S."/>
            <person name="Picot A."/>
            <person name="Baraldi E."/>
            <person name="Sukno S."/>
            <person name="Thon M."/>
            <person name="Le Floch G."/>
        </authorList>
    </citation>
    <scope>NUCLEOTIDE SEQUENCE</scope>
    <source>
        <strain evidence="6">IMI 504893</strain>
    </source>
</reference>
<feature type="transmembrane region" description="Helical" evidence="5">
    <location>
        <begin position="66"/>
        <end position="86"/>
    </location>
</feature>